<evidence type="ECO:0000313" key="4">
    <source>
        <dbReference type="EMBL" id="POY37796.1"/>
    </source>
</evidence>
<dbReference type="PRINTS" id="PR00455">
    <property type="entry name" value="HTHTETR"/>
</dbReference>
<evidence type="ECO:0000259" key="3">
    <source>
        <dbReference type="PROSITE" id="PS50977"/>
    </source>
</evidence>
<dbReference type="InterPro" id="IPR001647">
    <property type="entry name" value="HTH_TetR"/>
</dbReference>
<proteinExistence type="predicted"/>
<dbReference type="Pfam" id="PF00440">
    <property type="entry name" value="TetR_N"/>
    <property type="match status" value="1"/>
</dbReference>
<feature type="domain" description="HTH tetR-type" evidence="3">
    <location>
        <begin position="1"/>
        <end position="60"/>
    </location>
</feature>
<comment type="caution">
    <text evidence="4">The sequence shown here is derived from an EMBL/GenBank/DDBJ whole genome shotgun (WGS) entry which is preliminary data.</text>
</comment>
<dbReference type="EMBL" id="PQVF01000003">
    <property type="protein sequence ID" value="POY37796.1"/>
    <property type="molecule type" value="Genomic_DNA"/>
</dbReference>
<sequence length="200" mass="23336">MVKDKIIQTAEKLFTAYGVKSISMDEISAKAGVSKRTIYEQYKDKSSIVNLLMNQILLNYQIALDKCKIEAHDAVEENYIALKYIEQLALAINPSFTYDIKKYHPECWKEATFFKNYILKNTIRDNIERGIKEGWFREDINLEIMTELRLLEIDALFNPENSVLQQKKLREVALAHTEHFMLGIATLEGRELIEHYIKEA</sequence>
<dbReference type="PROSITE" id="PS50977">
    <property type="entry name" value="HTH_TETR_2"/>
    <property type="match status" value="1"/>
</dbReference>
<dbReference type="OrthoDB" id="881297at2"/>
<dbReference type="RefSeq" id="WP_103787927.1">
    <property type="nucleotide sequence ID" value="NZ_PQVF01000003.1"/>
</dbReference>
<gene>
    <name evidence="4" type="ORF">C3K47_04485</name>
</gene>
<dbReference type="GO" id="GO:0003677">
    <property type="term" value="F:DNA binding"/>
    <property type="evidence" value="ECO:0007669"/>
    <property type="project" value="UniProtKB-UniRule"/>
</dbReference>
<dbReference type="SUPFAM" id="SSF46689">
    <property type="entry name" value="Homeodomain-like"/>
    <property type="match status" value="1"/>
</dbReference>
<feature type="DNA-binding region" description="H-T-H motif" evidence="2">
    <location>
        <begin position="23"/>
        <end position="42"/>
    </location>
</feature>
<dbReference type="Gene3D" id="1.10.357.10">
    <property type="entry name" value="Tetracycline Repressor, domain 2"/>
    <property type="match status" value="1"/>
</dbReference>
<dbReference type="AlphaFoldDB" id="A0A2S5A5J4"/>
<keyword evidence="1 2" id="KW-0238">DNA-binding</keyword>
<keyword evidence="5" id="KW-1185">Reference proteome</keyword>
<accession>A0A2S5A5J4</accession>
<evidence type="ECO:0000256" key="2">
    <source>
        <dbReference type="PROSITE-ProRule" id="PRU00335"/>
    </source>
</evidence>
<evidence type="ECO:0000313" key="5">
    <source>
        <dbReference type="Proteomes" id="UP000236893"/>
    </source>
</evidence>
<protein>
    <recommendedName>
        <fullName evidence="3">HTH tetR-type domain-containing protein</fullName>
    </recommendedName>
</protein>
<dbReference type="InterPro" id="IPR009057">
    <property type="entry name" value="Homeodomain-like_sf"/>
</dbReference>
<dbReference type="Proteomes" id="UP000236893">
    <property type="component" value="Unassembled WGS sequence"/>
</dbReference>
<name>A0A2S5A5J4_9SPHI</name>
<organism evidence="4 5">
    <name type="scientific">Solitalea longa</name>
    <dbReference type="NCBI Taxonomy" id="2079460"/>
    <lineage>
        <taxon>Bacteria</taxon>
        <taxon>Pseudomonadati</taxon>
        <taxon>Bacteroidota</taxon>
        <taxon>Sphingobacteriia</taxon>
        <taxon>Sphingobacteriales</taxon>
        <taxon>Sphingobacteriaceae</taxon>
        <taxon>Solitalea</taxon>
    </lineage>
</organism>
<reference evidence="4 5" key="1">
    <citation type="submission" date="2018-01" db="EMBL/GenBank/DDBJ databases">
        <authorList>
            <person name="Gaut B.S."/>
            <person name="Morton B.R."/>
            <person name="Clegg M.T."/>
            <person name="Duvall M.R."/>
        </authorList>
    </citation>
    <scope>NUCLEOTIDE SEQUENCE [LARGE SCALE GENOMIC DNA]</scope>
    <source>
        <strain evidence="4 5">HR-AV</strain>
    </source>
</reference>
<evidence type="ECO:0000256" key="1">
    <source>
        <dbReference type="ARBA" id="ARBA00023125"/>
    </source>
</evidence>